<accession>A0A1H7X8J4</accession>
<reference evidence="2 3" key="1">
    <citation type="submission" date="2016-10" db="EMBL/GenBank/DDBJ databases">
        <authorList>
            <person name="de Groot N.N."/>
        </authorList>
    </citation>
    <scope>NUCLEOTIDE SEQUENCE [LARGE SCALE GENOMIC DNA]</scope>
    <source>
        <strain evidence="2 3">DSM 100674</strain>
    </source>
</reference>
<keyword evidence="1" id="KW-0732">Signal</keyword>
<dbReference type="AlphaFoldDB" id="A0A1H7X8J4"/>
<organism evidence="2 3">
    <name type="scientific">Roseovarius azorensis</name>
    <dbReference type="NCBI Taxonomy" id="1287727"/>
    <lineage>
        <taxon>Bacteria</taxon>
        <taxon>Pseudomonadati</taxon>
        <taxon>Pseudomonadota</taxon>
        <taxon>Alphaproteobacteria</taxon>
        <taxon>Rhodobacterales</taxon>
        <taxon>Roseobacteraceae</taxon>
        <taxon>Roseovarius</taxon>
    </lineage>
</organism>
<feature type="signal peptide" evidence="1">
    <location>
        <begin position="1"/>
        <end position="20"/>
    </location>
</feature>
<dbReference type="Proteomes" id="UP000199582">
    <property type="component" value="Unassembled WGS sequence"/>
</dbReference>
<evidence type="ECO:0008006" key="4">
    <source>
        <dbReference type="Google" id="ProtNLM"/>
    </source>
</evidence>
<dbReference type="STRING" id="1287727.SAMN05443999_11916"/>
<proteinExistence type="predicted"/>
<evidence type="ECO:0000313" key="2">
    <source>
        <dbReference type="EMBL" id="SEM29993.1"/>
    </source>
</evidence>
<dbReference type="EMBL" id="FOAG01000019">
    <property type="protein sequence ID" value="SEM29993.1"/>
    <property type="molecule type" value="Genomic_DNA"/>
</dbReference>
<protein>
    <recommendedName>
        <fullName evidence="4">Pentapeptide MXKDX repeat protein</fullName>
    </recommendedName>
</protein>
<evidence type="ECO:0000256" key="1">
    <source>
        <dbReference type="SAM" id="SignalP"/>
    </source>
</evidence>
<feature type="chain" id="PRO_5009299910" description="Pentapeptide MXKDX repeat protein" evidence="1">
    <location>
        <begin position="21"/>
        <end position="37"/>
    </location>
</feature>
<keyword evidence="3" id="KW-1185">Reference proteome</keyword>
<evidence type="ECO:0000313" key="3">
    <source>
        <dbReference type="Proteomes" id="UP000199582"/>
    </source>
</evidence>
<sequence>MRKTLLTFTTLILSAPLAMAQMGQSSGMMHGAMAMDK</sequence>
<name>A0A1H7X8J4_9RHOB</name>
<gene>
    <name evidence="2" type="ORF">SAMN05443999_11916</name>
</gene>